<dbReference type="AlphaFoldDB" id="A0A0F5YMC4"/>
<comment type="caution">
    <text evidence="2">The sequence shown here is derived from an EMBL/GenBank/DDBJ whole genome shotgun (WGS) entry which is preliminary data.</text>
</comment>
<feature type="transmembrane region" description="Helical" evidence="1">
    <location>
        <begin position="6"/>
        <end position="27"/>
    </location>
</feature>
<proteinExistence type="predicted"/>
<reference evidence="2 4" key="1">
    <citation type="submission" date="2015-06" db="EMBL/GenBank/DDBJ databases">
        <title>Draft genome assembly of filamentous brackish cyanobacterium Limnoraphis robusta strain CS-951.</title>
        <authorList>
            <person name="Willis A."/>
            <person name="Parks M."/>
            <person name="Burford M.A."/>
        </authorList>
    </citation>
    <scope>NUCLEOTIDE SEQUENCE [LARGE SCALE GENOMIC DNA]</scope>
    <source>
        <strain evidence="2 4">CS-951</strain>
    </source>
</reference>
<sequence length="62" mass="7282">MEYYFTAFTIFFFLASYGYSFLIVKLAKQRGEEFLFFGMLGGLFVFMAFCAAAVPFLHWVYD</sequence>
<keyword evidence="1" id="KW-0472">Membrane</keyword>
<evidence type="ECO:0000256" key="1">
    <source>
        <dbReference type="SAM" id="Phobius"/>
    </source>
</evidence>
<evidence type="ECO:0000313" key="2">
    <source>
        <dbReference type="EMBL" id="KKD39923.1"/>
    </source>
</evidence>
<evidence type="ECO:0000313" key="4">
    <source>
        <dbReference type="Proteomes" id="UP000033607"/>
    </source>
</evidence>
<dbReference type="EMBL" id="LATL02000271">
    <property type="protein sequence ID" value="KMW70075.1"/>
    <property type="molecule type" value="Genomic_DNA"/>
</dbReference>
<dbReference type="PATRIC" id="fig|1637645.4.peg.5376"/>
<dbReference type="RefSeq" id="WP_046276586.1">
    <property type="nucleotide sequence ID" value="NZ_LATL02000271.1"/>
</dbReference>
<dbReference type="EMBL" id="LATL02000332">
    <property type="protein sequence ID" value="KKD39923.1"/>
    <property type="molecule type" value="Genomic_DNA"/>
</dbReference>
<organism evidence="2 4">
    <name type="scientific">Limnoraphis robusta CS-951</name>
    <dbReference type="NCBI Taxonomy" id="1637645"/>
    <lineage>
        <taxon>Bacteria</taxon>
        <taxon>Bacillati</taxon>
        <taxon>Cyanobacteriota</taxon>
        <taxon>Cyanophyceae</taxon>
        <taxon>Oscillatoriophycideae</taxon>
        <taxon>Oscillatoriales</taxon>
        <taxon>Sirenicapillariaceae</taxon>
        <taxon>Limnoraphis</taxon>
    </lineage>
</organism>
<keyword evidence="1" id="KW-0812">Transmembrane</keyword>
<gene>
    <name evidence="2" type="ORF">WN50_00810</name>
    <name evidence="3" type="ORF">WN50_38035</name>
</gene>
<protein>
    <submittedName>
        <fullName evidence="2">Uncharacterized protein</fullName>
    </submittedName>
</protein>
<evidence type="ECO:0000313" key="3">
    <source>
        <dbReference type="EMBL" id="KMW70075.1"/>
    </source>
</evidence>
<dbReference type="Proteomes" id="UP000033607">
    <property type="component" value="Unassembled WGS sequence"/>
</dbReference>
<keyword evidence="1" id="KW-1133">Transmembrane helix</keyword>
<feature type="transmembrane region" description="Helical" evidence="1">
    <location>
        <begin position="34"/>
        <end position="61"/>
    </location>
</feature>
<accession>A0A0F5YMC4</accession>
<dbReference type="OrthoDB" id="467096at2"/>
<name>A0A0F5YMC4_9CYAN</name>